<evidence type="ECO:0000313" key="1">
    <source>
        <dbReference type="EMBL" id="AFA44378.1"/>
    </source>
</evidence>
<reference evidence="1 2" key="1">
    <citation type="journal article" date="2012" name="J. Virol.">
        <title>Genome of Klebsiella sp.-Infecting Bacteriophage vB_KleM_RaK2.</title>
        <authorList>
            <person name="Simoliunas E."/>
            <person name="Kaliniene L."/>
            <person name="Truncaite L."/>
            <person name="Klausa V."/>
            <person name="Zajanckauskaite A."/>
            <person name="Meskys R."/>
        </authorList>
    </citation>
    <scope>NUCLEOTIDE SEQUENCE [LARGE SCALE GENOMIC DNA]</scope>
</reference>
<dbReference type="RefSeq" id="YP_007007260.1">
    <property type="nucleotide sequence ID" value="NC_019526.1"/>
</dbReference>
<organism evidence="1 2">
    <name type="scientific">Klebsiella phage vB_KleM_RaK2</name>
    <dbReference type="NCBI Taxonomy" id="1147094"/>
    <lineage>
        <taxon>Viruses</taxon>
        <taxon>Duplodnaviria</taxon>
        <taxon>Heunggongvirae</taxon>
        <taxon>Uroviricota</taxon>
        <taxon>Caudoviricetes</taxon>
        <taxon>Alcyoneusvirus</taxon>
        <taxon>Alcyoneusvirus RaK2</taxon>
    </lineage>
</organism>
<name>H6X3R2_9CAUD</name>
<evidence type="ECO:0000313" key="2">
    <source>
        <dbReference type="Proteomes" id="UP000007524"/>
    </source>
</evidence>
<proteinExistence type="predicted"/>
<dbReference type="Proteomes" id="UP000007524">
    <property type="component" value="Segment"/>
</dbReference>
<keyword evidence="2" id="KW-1185">Reference proteome</keyword>
<protein>
    <submittedName>
        <fullName evidence="1">Uncharacterized protein</fullName>
    </submittedName>
</protein>
<dbReference type="GeneID" id="14012693"/>
<accession>H6X3R2</accession>
<dbReference type="KEGG" id="vg:14012693"/>
<dbReference type="OrthoDB" id="9761at10239"/>
<sequence length="235" mass="27871">MHKKKRLFPFWLIPAHWGLTGKAKELAKINYYYSGKDADLMSAEHMYLTPYEIDKAKMEINKKYDDISELLYRIGVVDLDLKYNRISKLEHSNLVLDIRYELKELDEKEYEAQKIELLPDGVEKKLAAIEYSYKYHEITENEYHKEIATINKEPWGQLYSSYNPEEGSIEFSFDYNEYFWKKLKADGHPGNDEDEIIDNYIRYCCRNIAQDDNEVSESDDVVIPDILPEGFKSYK</sequence>
<gene>
    <name evidence="1" type="ORF">RaK2_00105</name>
</gene>
<dbReference type="EMBL" id="JQ513383">
    <property type="protein sequence ID" value="AFA44378.1"/>
    <property type="molecule type" value="Genomic_DNA"/>
</dbReference>